<dbReference type="InterPro" id="IPR007065">
    <property type="entry name" value="HPP"/>
</dbReference>
<feature type="transmembrane region" description="Helical" evidence="2">
    <location>
        <begin position="140"/>
        <end position="160"/>
    </location>
</feature>
<evidence type="ECO:0000313" key="7">
    <source>
        <dbReference type="Proteomes" id="UP001056386"/>
    </source>
</evidence>
<dbReference type="Pfam" id="PF00571">
    <property type="entry name" value="CBS"/>
    <property type="match status" value="2"/>
</dbReference>
<dbReference type="GeneID" id="45694689"/>
<evidence type="ECO:0000313" key="6">
    <source>
        <dbReference type="Proteomes" id="UP000594892"/>
    </source>
</evidence>
<gene>
    <name evidence="4" type="ORF">I6H06_10200</name>
    <name evidence="5" type="ORF">NFI99_06480</name>
</gene>
<dbReference type="Proteomes" id="UP001056386">
    <property type="component" value="Chromosome 2"/>
</dbReference>
<dbReference type="EMBL" id="CP065600">
    <property type="protein sequence ID" value="QPQ89959.1"/>
    <property type="molecule type" value="Genomic_DNA"/>
</dbReference>
<reference evidence="4 6" key="1">
    <citation type="submission" date="2020-12" db="EMBL/GenBank/DDBJ databases">
        <title>FDA dAtabase for Regulatory Grade micrObial Sequences (FDA-ARGOS): Supporting development and validation of Infectious Disease Dx tests.</title>
        <authorList>
            <person name="Minogue T."/>
            <person name="Wolcott M."/>
            <person name="Wasieloski L."/>
            <person name="Aguilar W."/>
            <person name="Moore D."/>
            <person name="Jaissle J."/>
            <person name="Tallon L."/>
            <person name="Sadzewicz L."/>
            <person name="Zhao X."/>
            <person name="Boylan J."/>
            <person name="Ott S."/>
            <person name="Bowen H."/>
            <person name="Vavikolanu K."/>
            <person name="Mehta A."/>
            <person name="Aluvathingal J."/>
            <person name="Nadendla S."/>
            <person name="Yan Y."/>
            <person name="Sichtig H."/>
        </authorList>
    </citation>
    <scope>NUCLEOTIDE SEQUENCE [LARGE SCALE GENOMIC DNA]</scope>
    <source>
        <strain evidence="4 6">FDAARGOS_949</strain>
    </source>
</reference>
<keyword evidence="2" id="KW-1133">Transmembrane helix</keyword>
<feature type="domain" description="CBS" evidence="3">
    <location>
        <begin position="330"/>
        <end position="386"/>
    </location>
</feature>
<dbReference type="Proteomes" id="UP000594892">
    <property type="component" value="Chromosome 1"/>
</dbReference>
<dbReference type="PROSITE" id="PS51371">
    <property type="entry name" value="CBS"/>
    <property type="match status" value="1"/>
</dbReference>
<dbReference type="PANTHER" id="PTHR33741:SF5">
    <property type="entry name" value="TRANSMEMBRANE PROTEIN DDB_G0269096-RELATED"/>
    <property type="match status" value="1"/>
</dbReference>
<evidence type="ECO:0000313" key="4">
    <source>
        <dbReference type="EMBL" id="QPQ89959.1"/>
    </source>
</evidence>
<evidence type="ECO:0000313" key="5">
    <source>
        <dbReference type="EMBL" id="USS41908.1"/>
    </source>
</evidence>
<dbReference type="Gene3D" id="3.10.580.10">
    <property type="entry name" value="CBS-domain"/>
    <property type="match status" value="1"/>
</dbReference>
<evidence type="ECO:0000256" key="2">
    <source>
        <dbReference type="SAM" id="Phobius"/>
    </source>
</evidence>
<protein>
    <submittedName>
        <fullName evidence="4">HPP family protein</fullName>
    </submittedName>
</protein>
<dbReference type="RefSeq" id="WP_012734001.1">
    <property type="nucleotide sequence ID" value="NZ_CP021075.1"/>
</dbReference>
<feature type="transmembrane region" description="Helical" evidence="2">
    <location>
        <begin position="38"/>
        <end position="56"/>
    </location>
</feature>
<reference evidence="5" key="2">
    <citation type="submission" date="2022-06" db="EMBL/GenBank/DDBJ databases">
        <title>Draft genome sequence of Burkholderia glumae strain GR20004 isolated from rice panicle showing bacterial panicle blight.</title>
        <authorList>
            <person name="Choi S.Y."/>
            <person name="Lee Y.H."/>
        </authorList>
    </citation>
    <scope>NUCLEOTIDE SEQUENCE</scope>
    <source>
        <strain evidence="5">GR20004</strain>
    </source>
</reference>
<dbReference type="PANTHER" id="PTHR33741">
    <property type="entry name" value="TRANSMEMBRANE PROTEIN DDB_G0269096-RELATED"/>
    <property type="match status" value="1"/>
</dbReference>
<feature type="transmembrane region" description="Helical" evidence="2">
    <location>
        <begin position="12"/>
        <end position="31"/>
    </location>
</feature>
<dbReference type="AlphaFoldDB" id="A0AAP9XXS6"/>
<keyword evidence="2" id="KW-0472">Membrane</keyword>
<dbReference type="SMART" id="SM00116">
    <property type="entry name" value="CBS"/>
    <property type="match status" value="2"/>
</dbReference>
<evidence type="ECO:0000259" key="3">
    <source>
        <dbReference type="PROSITE" id="PS51371"/>
    </source>
</evidence>
<proteinExistence type="predicted"/>
<accession>A0AAP9XXS6</accession>
<dbReference type="InterPro" id="IPR000644">
    <property type="entry name" value="CBS_dom"/>
</dbReference>
<keyword evidence="2" id="KW-0812">Transmembrane</keyword>
<sequence>MSPLPSHPPPSFTIRLRAWLLGFAPVPVVLSSRERLRSCLGALLGIACVGLATSVLPGIPAAVPMLVAPMGASAVLLFAVPASPLAQPWSLIGGNLVSAVLGVACARWIPSPVAAASLAIAGSIGAMLALRCVHPPSGAVALTAVVGGPSVHALGFGFVFEPIALQSAALLATALGYHALTGHRYPHRGTARREADRPPARGFSREDLEAVLGRRTEWLDVSTDDLDALLRETELHAYARSFGALSCADLVAHPRVTLEAGTRVSAALALLDRLGTDALPVVDTARHMLGVVTRARLAPLAPANAAQAHGARHTATIVDARHDPPIAGALVADVPRILSTEPIIDLVPLFAEAGEPVIAVVDAAEQVVGLVTQSDLITGLYRGTREREAA</sequence>
<keyword evidence="1" id="KW-0129">CBS domain</keyword>
<dbReference type="InterPro" id="IPR046342">
    <property type="entry name" value="CBS_dom_sf"/>
</dbReference>
<keyword evidence="7" id="KW-1185">Reference proteome</keyword>
<dbReference type="EMBL" id="CP099583">
    <property type="protein sequence ID" value="USS41908.1"/>
    <property type="molecule type" value="Genomic_DNA"/>
</dbReference>
<dbReference type="InterPro" id="IPR058581">
    <property type="entry name" value="TM_HPP"/>
</dbReference>
<name>A0AAP9XXS6_BURGL</name>
<dbReference type="SUPFAM" id="SSF54631">
    <property type="entry name" value="CBS-domain pair"/>
    <property type="match status" value="1"/>
</dbReference>
<evidence type="ECO:0000256" key="1">
    <source>
        <dbReference type="PROSITE-ProRule" id="PRU00703"/>
    </source>
</evidence>
<dbReference type="Pfam" id="PF04982">
    <property type="entry name" value="TM_HPP"/>
    <property type="match status" value="1"/>
</dbReference>
<organism evidence="4 6">
    <name type="scientific">Burkholderia glumae</name>
    <name type="common">Pseudomonas glumae</name>
    <dbReference type="NCBI Taxonomy" id="337"/>
    <lineage>
        <taxon>Bacteria</taxon>
        <taxon>Pseudomonadati</taxon>
        <taxon>Pseudomonadota</taxon>
        <taxon>Betaproteobacteria</taxon>
        <taxon>Burkholderiales</taxon>
        <taxon>Burkholderiaceae</taxon>
        <taxon>Burkholderia</taxon>
    </lineage>
</organism>
<feature type="transmembrane region" description="Helical" evidence="2">
    <location>
        <begin position="115"/>
        <end position="133"/>
    </location>
</feature>